<evidence type="ECO:0000313" key="9">
    <source>
        <dbReference type="Proteomes" id="UP001251857"/>
    </source>
</evidence>
<comment type="caution">
    <text evidence="8">The sequence shown here is derived from an EMBL/GenBank/DDBJ whole genome shotgun (WGS) entry which is preliminary data.</text>
</comment>
<evidence type="ECO:0000256" key="2">
    <source>
        <dbReference type="ARBA" id="ARBA00022448"/>
    </source>
</evidence>
<gene>
    <name evidence="8" type="ORF">RM532_13440</name>
</gene>
<dbReference type="PANTHER" id="PTHR30097">
    <property type="entry name" value="CATION EFFLUX SYSTEM PROTEIN CUSB"/>
    <property type="match status" value="1"/>
</dbReference>
<feature type="domain" description="CusB-like beta-barrel" evidence="5">
    <location>
        <begin position="218"/>
        <end position="291"/>
    </location>
</feature>
<dbReference type="NCBIfam" id="TIGR01730">
    <property type="entry name" value="RND_mfp"/>
    <property type="match status" value="1"/>
</dbReference>
<dbReference type="Pfam" id="PF25954">
    <property type="entry name" value="Beta-barrel_RND_2"/>
    <property type="match status" value="1"/>
</dbReference>
<evidence type="ECO:0000256" key="4">
    <source>
        <dbReference type="SAM" id="SignalP"/>
    </source>
</evidence>
<dbReference type="RefSeq" id="WP_311653848.1">
    <property type="nucleotide sequence ID" value="NZ_JAVRIB010000015.1"/>
</dbReference>
<evidence type="ECO:0000313" key="8">
    <source>
        <dbReference type="EMBL" id="MDT0635953.1"/>
    </source>
</evidence>
<dbReference type="InterPro" id="IPR058649">
    <property type="entry name" value="CzcB_C"/>
</dbReference>
<proteinExistence type="inferred from homology"/>
<dbReference type="InterPro" id="IPR058792">
    <property type="entry name" value="Beta-barrel_RND_2"/>
</dbReference>
<dbReference type="InterPro" id="IPR051909">
    <property type="entry name" value="MFP_Cation_Efflux"/>
</dbReference>
<keyword evidence="4" id="KW-0732">Signal</keyword>
<reference evidence="8 9" key="1">
    <citation type="submission" date="2023-09" db="EMBL/GenBank/DDBJ databases">
        <authorList>
            <person name="Rey-Velasco X."/>
        </authorList>
    </citation>
    <scope>NUCLEOTIDE SEQUENCE [LARGE SCALE GENOMIC DNA]</scope>
    <source>
        <strain evidence="8 9">W335</strain>
    </source>
</reference>
<name>A0ABU3C319_9GAMM</name>
<feature type="region of interest" description="Disordered" evidence="3">
    <location>
        <begin position="26"/>
        <end position="47"/>
    </location>
</feature>
<keyword evidence="9" id="KW-1185">Reference proteome</keyword>
<protein>
    <submittedName>
        <fullName evidence="8">Efflux RND transporter periplasmic adaptor subunit</fullName>
    </submittedName>
</protein>
<organism evidence="8 9">
    <name type="scientific">Spectribacter hydrogenoxidans</name>
    <dbReference type="NCBI Taxonomy" id="3075608"/>
    <lineage>
        <taxon>Bacteria</taxon>
        <taxon>Pseudomonadati</taxon>
        <taxon>Pseudomonadota</taxon>
        <taxon>Gammaproteobacteria</taxon>
        <taxon>Salinisphaerales</taxon>
        <taxon>Salinisphaeraceae</taxon>
        <taxon>Spectribacter</taxon>
    </lineage>
</organism>
<dbReference type="InterPro" id="IPR006143">
    <property type="entry name" value="RND_pump_MFP"/>
</dbReference>
<evidence type="ECO:0000259" key="7">
    <source>
        <dbReference type="Pfam" id="PF25975"/>
    </source>
</evidence>
<comment type="similarity">
    <text evidence="1">Belongs to the membrane fusion protein (MFP) (TC 8.A.1) family.</text>
</comment>
<evidence type="ECO:0000259" key="6">
    <source>
        <dbReference type="Pfam" id="PF25973"/>
    </source>
</evidence>
<dbReference type="Gene3D" id="2.40.50.100">
    <property type="match status" value="1"/>
</dbReference>
<keyword evidence="2" id="KW-0813">Transport</keyword>
<dbReference type="InterPro" id="IPR058647">
    <property type="entry name" value="BSH_CzcB-like"/>
</dbReference>
<evidence type="ECO:0000256" key="3">
    <source>
        <dbReference type="SAM" id="MobiDB-lite"/>
    </source>
</evidence>
<feature type="domain" description="CzcB-like barrel-sandwich hybrid" evidence="6">
    <location>
        <begin position="75"/>
        <end position="213"/>
    </location>
</feature>
<dbReference type="EMBL" id="JAVRIB010000015">
    <property type="protein sequence ID" value="MDT0635953.1"/>
    <property type="molecule type" value="Genomic_DNA"/>
</dbReference>
<dbReference type="SUPFAM" id="SSF111369">
    <property type="entry name" value="HlyD-like secretion proteins"/>
    <property type="match status" value="1"/>
</dbReference>
<dbReference type="Gene3D" id="2.40.30.170">
    <property type="match status" value="1"/>
</dbReference>
<evidence type="ECO:0000259" key="5">
    <source>
        <dbReference type="Pfam" id="PF25954"/>
    </source>
</evidence>
<feature type="domain" description="CzcB-like C-terminal circularly permuted SH3-like" evidence="7">
    <location>
        <begin position="297"/>
        <end position="357"/>
    </location>
</feature>
<feature type="signal peptide" evidence="4">
    <location>
        <begin position="1"/>
        <end position="22"/>
    </location>
</feature>
<accession>A0ABU3C319</accession>
<dbReference type="Gene3D" id="2.40.420.20">
    <property type="match status" value="1"/>
</dbReference>
<dbReference type="Proteomes" id="UP001251857">
    <property type="component" value="Unassembled WGS sequence"/>
</dbReference>
<evidence type="ECO:0000256" key="1">
    <source>
        <dbReference type="ARBA" id="ARBA00009477"/>
    </source>
</evidence>
<sequence length="369" mass="40137">MNKWIIAAWAGALLLPISSVFADSESDAEHVEEQPLRMSPAQRQEQGIETAAVGRRALTGSITAPGEVRINAYQSAQITPRVSAQVAARHARLGDEVKQGQPLVTLTSVEVGVAQADLIETDREWQRVKQLGKQVVSDRRYVEAQVARQRAYAALRAYGMNKTQINALLQGADASRATGEFELFSPQDGRVIRDDFVRGEYVEPGHVLFEVTDTSAPWVQAQLDPAVVARLAVGAPARVSRDGREWIDGRIVQLHYSLDTDTRTRAVRIEFEPGATTFAAGEYVDVELQTAGEDAALAVPTDALVLMNGAQTVFTLNGDEFEPRPVVTGATRGGWTEIKSGLTRQDQIVTQGAFLLKSMALKSQIGDSD</sequence>
<feature type="chain" id="PRO_5045292067" evidence="4">
    <location>
        <begin position="23"/>
        <end position="369"/>
    </location>
</feature>
<dbReference type="PANTHER" id="PTHR30097:SF4">
    <property type="entry name" value="SLR6042 PROTEIN"/>
    <property type="match status" value="1"/>
</dbReference>
<dbReference type="Pfam" id="PF25973">
    <property type="entry name" value="BSH_CzcB"/>
    <property type="match status" value="1"/>
</dbReference>
<dbReference type="Pfam" id="PF25975">
    <property type="entry name" value="CzcB_C"/>
    <property type="match status" value="1"/>
</dbReference>